<name>A0A286RKZ2_9BACT</name>
<organism evidence="2 3">
    <name type="scientific">Thermogutta terrifontis</name>
    <dbReference type="NCBI Taxonomy" id="1331910"/>
    <lineage>
        <taxon>Bacteria</taxon>
        <taxon>Pseudomonadati</taxon>
        <taxon>Planctomycetota</taxon>
        <taxon>Planctomycetia</taxon>
        <taxon>Pirellulales</taxon>
        <taxon>Thermoguttaceae</taxon>
        <taxon>Thermogutta</taxon>
    </lineage>
</organism>
<evidence type="ECO:0000256" key="1">
    <source>
        <dbReference type="SAM" id="MobiDB-lite"/>
    </source>
</evidence>
<feature type="region of interest" description="Disordered" evidence="1">
    <location>
        <begin position="59"/>
        <end position="118"/>
    </location>
</feature>
<proteinExistence type="predicted"/>
<evidence type="ECO:0000313" key="3">
    <source>
        <dbReference type="Proteomes" id="UP000215086"/>
    </source>
</evidence>
<gene>
    <name evidence="2" type="ORF">THTE_4048</name>
</gene>
<reference evidence="2 3" key="1">
    <citation type="journal article" name="Front. Microbiol.">
        <title>Sugar Metabolism of the First Thermophilic Planctomycete Thermogutta terrifontis: Comparative Genomic and Transcriptomic Approaches.</title>
        <authorList>
            <person name="Elcheninov A.G."/>
            <person name="Menzel P."/>
            <person name="Gudbergsdottir S.R."/>
            <person name="Slesarev A.I."/>
            <person name="Kadnikov V.V."/>
            <person name="Krogh A."/>
            <person name="Bonch-Osmolovskaya E.A."/>
            <person name="Peng X."/>
            <person name="Kublanov I.V."/>
        </authorList>
    </citation>
    <scope>NUCLEOTIDE SEQUENCE [LARGE SCALE GENOMIC DNA]</scope>
    <source>
        <strain evidence="2 3">R1</strain>
    </source>
</reference>
<dbReference type="AlphaFoldDB" id="A0A286RKZ2"/>
<dbReference type="KEGG" id="ttf:THTE_4048"/>
<accession>A0A286RKZ2</accession>
<protein>
    <submittedName>
        <fullName evidence="2">Uncharacterized protein</fullName>
    </submittedName>
</protein>
<sequence>MPQQTPFLHDLKQLNLESRIDFFTIGGNRLSVNGGSPAPYFRLEDLITREYLKTWILKGRAGRGPDKQVHPKAPGPGGTGPSSPSLEGRLPRRPSHAGGARLSCPANRSTSAKVKKRT</sequence>
<keyword evidence="3" id="KW-1185">Reference proteome</keyword>
<evidence type="ECO:0000313" key="2">
    <source>
        <dbReference type="EMBL" id="ASV76649.1"/>
    </source>
</evidence>
<dbReference type="EMBL" id="CP018477">
    <property type="protein sequence ID" value="ASV76649.1"/>
    <property type="molecule type" value="Genomic_DNA"/>
</dbReference>
<dbReference type="Proteomes" id="UP000215086">
    <property type="component" value="Chromosome"/>
</dbReference>